<dbReference type="EMBL" id="LCBL01000003">
    <property type="protein sequence ID" value="KKS09142.1"/>
    <property type="molecule type" value="Genomic_DNA"/>
</dbReference>
<dbReference type="InterPro" id="IPR029016">
    <property type="entry name" value="GAF-like_dom_sf"/>
</dbReference>
<dbReference type="InterPro" id="IPR036097">
    <property type="entry name" value="HisK_dim/P_sf"/>
</dbReference>
<dbReference type="PRINTS" id="PR00344">
    <property type="entry name" value="BCTRLSENSOR"/>
</dbReference>
<dbReference type="EC" id="2.7.13.3" evidence="2"/>
<evidence type="ECO:0000256" key="4">
    <source>
        <dbReference type="ARBA" id="ARBA00022679"/>
    </source>
</evidence>
<dbReference type="Pfam" id="PF02518">
    <property type="entry name" value="HATPase_c"/>
    <property type="match status" value="1"/>
</dbReference>
<protein>
    <recommendedName>
        <fullName evidence="2">histidine kinase</fullName>
        <ecNumber evidence="2">2.7.13.3</ecNumber>
    </recommendedName>
</protein>
<accession>A0A0G0WAQ6</accession>
<gene>
    <name evidence="9" type="ORF">UU65_C0003G0197</name>
</gene>
<dbReference type="CDD" id="cd00082">
    <property type="entry name" value="HisKA"/>
    <property type="match status" value="1"/>
</dbReference>
<keyword evidence="7" id="KW-0472">Membrane</keyword>
<dbReference type="AlphaFoldDB" id="A0A0G0WAQ6"/>
<dbReference type="Pfam" id="PF00512">
    <property type="entry name" value="HisKA"/>
    <property type="match status" value="1"/>
</dbReference>
<keyword evidence="3" id="KW-0597">Phosphoprotein</keyword>
<sequence length="735" mass="83836">MAETFFLINAILTIVVGILCLGLGFWVLSSNSRLKVNVFFFWTSLFLFLWILACYLGNSIFITTDPLWGRIAYGVVALFFIPFYFFSTSFLQEYKKNIKMDFFLIFSSLFLFTISISGNFMVKNMAVTQYGAIPVLGKGAYAYFSLIFFWFLYIAYRFLVNYFKSKANARAKLVYFLFGFFVWVLANLIFNVILPFFQGIPQFWAIGNYSALIFLSFTAYAIVKHRLIDIKVIFVKSFAFFLLVMTLAIAYTAFIYAANVLVFGEEVSIGHQIFRIAVVLVLIFSFQPIKIFIAKITDKFFFKNQYRSEEFLNEIGEEISSTIILHEILFKVFRALEITIKTSRILFAIADEQGNLKDTYAVGFGKLIKLTPKEFDMLKTKMLLDEYELADSDPRKALLKKYDSGISFVLKTKSYLAGVMLIGHKKSGESYSPEDIKVLHILSNQLTVAIQNACQYEEIKNFACTLEEKVEKSTAKLLRANEHLKELDKAKDQFLAMASHQLRTPLTTIAGYLHMLVEGDFGDLTVTQLNAMQEAYLNTSRMERLIDDLLNISRIDTGKFFMQGELIDIAEIAAEEVAHLRERAESRQLFLKLEVLTGKRKKMMIDKLKMGQVISNFIENAIFYTRDGGITVVVDKDDKGMIVLVKDTGIGVPGDQQKDIFKKFFRGSNAQQIRPDGSGLGLFLAKEVIEGHKGNIYFDSKPGKGCTFGFFIPWETGIEKSQNSQNINAYRKASK</sequence>
<feature type="transmembrane region" description="Helical" evidence="7">
    <location>
        <begin position="6"/>
        <end position="27"/>
    </location>
</feature>
<evidence type="ECO:0000256" key="1">
    <source>
        <dbReference type="ARBA" id="ARBA00000085"/>
    </source>
</evidence>
<dbReference type="SUPFAM" id="SSF47384">
    <property type="entry name" value="Homodimeric domain of signal transducing histidine kinase"/>
    <property type="match status" value="1"/>
</dbReference>
<keyword evidence="7" id="KW-1133">Transmembrane helix</keyword>
<keyword evidence="7" id="KW-0812">Transmembrane</keyword>
<evidence type="ECO:0000256" key="5">
    <source>
        <dbReference type="ARBA" id="ARBA00022777"/>
    </source>
</evidence>
<evidence type="ECO:0000259" key="8">
    <source>
        <dbReference type="PROSITE" id="PS50109"/>
    </source>
</evidence>
<feature type="transmembrane region" description="Helical" evidence="7">
    <location>
        <begin position="142"/>
        <end position="163"/>
    </location>
</feature>
<dbReference type="InterPro" id="IPR003661">
    <property type="entry name" value="HisK_dim/P_dom"/>
</dbReference>
<dbReference type="InterPro" id="IPR050736">
    <property type="entry name" value="Sensor_HK_Regulatory"/>
</dbReference>
<dbReference type="Gene3D" id="1.10.287.130">
    <property type="match status" value="1"/>
</dbReference>
<evidence type="ECO:0000256" key="6">
    <source>
        <dbReference type="ARBA" id="ARBA00023012"/>
    </source>
</evidence>
<name>A0A0G0WAQ6_UNCC2</name>
<keyword evidence="6" id="KW-0902">Two-component regulatory system</keyword>
<evidence type="ECO:0000313" key="9">
    <source>
        <dbReference type="EMBL" id="KKS09142.1"/>
    </source>
</evidence>
<proteinExistence type="predicted"/>
<feature type="transmembrane region" description="Helical" evidence="7">
    <location>
        <begin position="67"/>
        <end position="90"/>
    </location>
</feature>
<dbReference type="PANTHER" id="PTHR43711">
    <property type="entry name" value="TWO-COMPONENT HISTIDINE KINASE"/>
    <property type="match status" value="1"/>
</dbReference>
<feature type="domain" description="Histidine kinase" evidence="8">
    <location>
        <begin position="497"/>
        <end position="716"/>
    </location>
</feature>
<dbReference type="InterPro" id="IPR036890">
    <property type="entry name" value="HATPase_C_sf"/>
</dbReference>
<dbReference type="Gene3D" id="3.30.450.40">
    <property type="match status" value="1"/>
</dbReference>
<comment type="catalytic activity">
    <reaction evidence="1">
        <text>ATP + protein L-histidine = ADP + protein N-phospho-L-histidine.</text>
        <dbReference type="EC" id="2.7.13.3"/>
    </reaction>
</comment>
<dbReference type="FunFam" id="1.10.287.130:FF:000001">
    <property type="entry name" value="Two-component sensor histidine kinase"/>
    <property type="match status" value="1"/>
</dbReference>
<keyword evidence="5" id="KW-0418">Kinase</keyword>
<evidence type="ECO:0000256" key="7">
    <source>
        <dbReference type="SAM" id="Phobius"/>
    </source>
</evidence>
<dbReference type="Proteomes" id="UP000033869">
    <property type="component" value="Unassembled WGS sequence"/>
</dbReference>
<evidence type="ECO:0000256" key="3">
    <source>
        <dbReference type="ARBA" id="ARBA00022553"/>
    </source>
</evidence>
<evidence type="ECO:0000313" key="10">
    <source>
        <dbReference type="Proteomes" id="UP000033869"/>
    </source>
</evidence>
<feature type="transmembrane region" description="Helical" evidence="7">
    <location>
        <begin position="203"/>
        <end position="223"/>
    </location>
</feature>
<feature type="transmembrane region" description="Helical" evidence="7">
    <location>
        <begin position="235"/>
        <end position="261"/>
    </location>
</feature>
<comment type="caution">
    <text evidence="9">The sequence shown here is derived from an EMBL/GenBank/DDBJ whole genome shotgun (WGS) entry which is preliminary data.</text>
</comment>
<dbReference type="SUPFAM" id="SSF55874">
    <property type="entry name" value="ATPase domain of HSP90 chaperone/DNA topoisomerase II/histidine kinase"/>
    <property type="match status" value="1"/>
</dbReference>
<reference evidence="9 10" key="1">
    <citation type="journal article" date="2015" name="Nature">
        <title>rRNA introns, odd ribosomes, and small enigmatic genomes across a large radiation of phyla.</title>
        <authorList>
            <person name="Brown C.T."/>
            <person name="Hug L.A."/>
            <person name="Thomas B.C."/>
            <person name="Sharon I."/>
            <person name="Castelle C.J."/>
            <person name="Singh A."/>
            <person name="Wilkins M.J."/>
            <person name="Williams K.H."/>
            <person name="Banfield J.F."/>
        </authorList>
    </citation>
    <scope>NUCLEOTIDE SEQUENCE [LARGE SCALE GENOMIC DNA]</scope>
</reference>
<dbReference type="SMART" id="SM00388">
    <property type="entry name" value="HisKA"/>
    <property type="match status" value="1"/>
</dbReference>
<dbReference type="SUPFAM" id="SSF55781">
    <property type="entry name" value="GAF domain-like"/>
    <property type="match status" value="1"/>
</dbReference>
<dbReference type="InterPro" id="IPR003594">
    <property type="entry name" value="HATPase_dom"/>
</dbReference>
<feature type="transmembrane region" description="Helical" evidence="7">
    <location>
        <begin position="175"/>
        <end position="197"/>
    </location>
</feature>
<keyword evidence="4" id="KW-0808">Transferase</keyword>
<dbReference type="SMART" id="SM00387">
    <property type="entry name" value="HATPase_c"/>
    <property type="match status" value="1"/>
</dbReference>
<dbReference type="InterPro" id="IPR005467">
    <property type="entry name" value="His_kinase_dom"/>
</dbReference>
<organism evidence="9 10">
    <name type="scientific">candidate division CPR2 bacterium GW2011_GWC1_41_48</name>
    <dbReference type="NCBI Taxonomy" id="1618344"/>
    <lineage>
        <taxon>Bacteria</taxon>
        <taxon>Bacteria division CPR2</taxon>
    </lineage>
</organism>
<feature type="transmembrane region" description="Helical" evidence="7">
    <location>
        <begin position="39"/>
        <end position="61"/>
    </location>
</feature>
<dbReference type="Gene3D" id="3.30.565.10">
    <property type="entry name" value="Histidine kinase-like ATPase, C-terminal domain"/>
    <property type="match status" value="1"/>
</dbReference>
<evidence type="ECO:0000256" key="2">
    <source>
        <dbReference type="ARBA" id="ARBA00012438"/>
    </source>
</evidence>
<feature type="transmembrane region" description="Helical" evidence="7">
    <location>
        <begin position="102"/>
        <end position="122"/>
    </location>
</feature>
<dbReference type="GO" id="GO:0000155">
    <property type="term" value="F:phosphorelay sensor kinase activity"/>
    <property type="evidence" value="ECO:0007669"/>
    <property type="project" value="InterPro"/>
</dbReference>
<dbReference type="InterPro" id="IPR004358">
    <property type="entry name" value="Sig_transdc_His_kin-like_C"/>
</dbReference>
<dbReference type="PANTHER" id="PTHR43711:SF1">
    <property type="entry name" value="HISTIDINE KINASE 1"/>
    <property type="match status" value="1"/>
</dbReference>
<dbReference type="PROSITE" id="PS50109">
    <property type="entry name" value="HIS_KIN"/>
    <property type="match status" value="1"/>
</dbReference>
<feature type="transmembrane region" description="Helical" evidence="7">
    <location>
        <begin position="273"/>
        <end position="293"/>
    </location>
</feature>